<protein>
    <submittedName>
        <fullName evidence="1">Uncharacterized protein</fullName>
    </submittedName>
</protein>
<comment type="caution">
    <text evidence="1">The sequence shown here is derived from an EMBL/GenBank/DDBJ whole genome shotgun (WGS) entry which is preliminary data.</text>
</comment>
<sequence length="42" mass="4697">MGSCRFFRPSIQLPDSMHRGNAVARQNMHCALHSVFVPAEPT</sequence>
<proteinExistence type="predicted"/>
<gene>
    <name evidence="1" type="ORF">PAMC26510_04290</name>
</gene>
<organism evidence="1 2">
    <name type="scientific">Caballeronia sordidicola</name>
    <name type="common">Burkholderia sordidicola</name>
    <dbReference type="NCBI Taxonomy" id="196367"/>
    <lineage>
        <taxon>Bacteria</taxon>
        <taxon>Pseudomonadati</taxon>
        <taxon>Pseudomonadota</taxon>
        <taxon>Betaproteobacteria</taxon>
        <taxon>Burkholderiales</taxon>
        <taxon>Burkholderiaceae</taxon>
        <taxon>Caballeronia</taxon>
    </lineage>
</organism>
<evidence type="ECO:0000313" key="2">
    <source>
        <dbReference type="Proteomes" id="UP000194546"/>
    </source>
</evidence>
<dbReference type="EMBL" id="NBTY01000017">
    <property type="protein sequence ID" value="OTP79996.1"/>
    <property type="molecule type" value="Genomic_DNA"/>
</dbReference>
<name>A0A242NA17_CABSO</name>
<dbReference type="AlphaFoldDB" id="A0A242NA17"/>
<accession>A0A242NA17</accession>
<dbReference type="Proteomes" id="UP000194546">
    <property type="component" value="Unassembled WGS sequence"/>
</dbReference>
<evidence type="ECO:0000313" key="1">
    <source>
        <dbReference type="EMBL" id="OTP79996.1"/>
    </source>
</evidence>
<reference evidence="1 2" key="1">
    <citation type="submission" date="2017-03" db="EMBL/GenBank/DDBJ databases">
        <title>Genome analysis of strain PAMC 26510.</title>
        <authorList>
            <person name="Oh H.-M."/>
            <person name="Yang J.-A."/>
        </authorList>
    </citation>
    <scope>NUCLEOTIDE SEQUENCE [LARGE SCALE GENOMIC DNA]</scope>
    <source>
        <strain evidence="1 2">PAMC 26510</strain>
    </source>
</reference>